<gene>
    <name evidence="1" type="ORF">MBJ925_LOCUS34865</name>
</gene>
<dbReference type="EMBL" id="CAJNRE010019205">
    <property type="protein sequence ID" value="CAF2190838.1"/>
    <property type="molecule type" value="Genomic_DNA"/>
</dbReference>
<dbReference type="AlphaFoldDB" id="A0A816Z5F9"/>
<protein>
    <submittedName>
        <fullName evidence="1">Uncharacterized protein</fullName>
    </submittedName>
</protein>
<reference evidence="1" key="1">
    <citation type="submission" date="2021-02" db="EMBL/GenBank/DDBJ databases">
        <authorList>
            <person name="Nowell W R."/>
        </authorList>
    </citation>
    <scope>NUCLEOTIDE SEQUENCE</scope>
</reference>
<accession>A0A816Z5F9</accession>
<dbReference type="Proteomes" id="UP000663824">
    <property type="component" value="Unassembled WGS sequence"/>
</dbReference>
<sequence>MILDHMGNDRSVTMNNAFLHEDDLTEKAKNLFDYHYHILDTFESYRQNILRDENVAPAGRSFLPSELQSLDTHCKRVMNYVTEHQYITKQSLPLY</sequence>
<evidence type="ECO:0000313" key="2">
    <source>
        <dbReference type="Proteomes" id="UP000663824"/>
    </source>
</evidence>
<comment type="caution">
    <text evidence="1">The sequence shown here is derived from an EMBL/GenBank/DDBJ whole genome shotgun (WGS) entry which is preliminary data.</text>
</comment>
<proteinExistence type="predicted"/>
<evidence type="ECO:0000313" key="1">
    <source>
        <dbReference type="EMBL" id="CAF2190838.1"/>
    </source>
</evidence>
<name>A0A816Z5F9_9BILA</name>
<organism evidence="1 2">
    <name type="scientific">Rotaria magnacalcarata</name>
    <dbReference type="NCBI Taxonomy" id="392030"/>
    <lineage>
        <taxon>Eukaryota</taxon>
        <taxon>Metazoa</taxon>
        <taxon>Spiralia</taxon>
        <taxon>Gnathifera</taxon>
        <taxon>Rotifera</taxon>
        <taxon>Eurotatoria</taxon>
        <taxon>Bdelloidea</taxon>
        <taxon>Philodinida</taxon>
        <taxon>Philodinidae</taxon>
        <taxon>Rotaria</taxon>
    </lineage>
</organism>